<gene>
    <name evidence="1" type="ORF">BcabD6B2_16790</name>
</gene>
<dbReference type="GeneID" id="94193725"/>
<reference evidence="1 2" key="1">
    <citation type="submission" date="2021-06" db="EMBL/GenBank/DDBJ databases">
        <title>Genome sequence of Babesia caballi.</title>
        <authorList>
            <person name="Yamagishi J."/>
            <person name="Kidaka T."/>
            <person name="Ochi A."/>
        </authorList>
    </citation>
    <scope>NUCLEOTIDE SEQUENCE [LARGE SCALE GENOMIC DNA]</scope>
    <source>
        <strain evidence="1">USDA-D6B2</strain>
    </source>
</reference>
<keyword evidence="2" id="KW-1185">Reference proteome</keyword>
<accession>A0AAV4LQK2</accession>
<keyword evidence="1" id="KW-0436">Ligase</keyword>
<evidence type="ECO:0000313" key="2">
    <source>
        <dbReference type="Proteomes" id="UP001497744"/>
    </source>
</evidence>
<dbReference type="Proteomes" id="UP001497744">
    <property type="component" value="Unassembled WGS sequence"/>
</dbReference>
<dbReference type="RefSeq" id="XP_067714313.1">
    <property type="nucleotide sequence ID" value="XM_067858212.1"/>
</dbReference>
<organism evidence="1 2">
    <name type="scientific">Babesia caballi</name>
    <dbReference type="NCBI Taxonomy" id="5871"/>
    <lineage>
        <taxon>Eukaryota</taxon>
        <taxon>Sar</taxon>
        <taxon>Alveolata</taxon>
        <taxon>Apicomplexa</taxon>
        <taxon>Aconoidasida</taxon>
        <taxon>Piroplasmida</taxon>
        <taxon>Babesiidae</taxon>
        <taxon>Babesia</taxon>
    </lineage>
</organism>
<dbReference type="AlphaFoldDB" id="A0AAV4LQK2"/>
<sequence length="122" mass="13738">MWYLLFSAEDFFVSDGDEGYYFGKKSDRPLTESADECTKFLTCTLFFNALIVVTTCGLAPHYKRVQYCSVASLVSTFVNTFLAPKTAEECPSGFFFSFLSPATYFRTLSFLTCAPLIPYSLL</sequence>
<evidence type="ECO:0000313" key="1">
    <source>
        <dbReference type="EMBL" id="GIX62244.1"/>
    </source>
</evidence>
<dbReference type="GO" id="GO:0016874">
    <property type="term" value="F:ligase activity"/>
    <property type="evidence" value="ECO:0007669"/>
    <property type="project" value="UniProtKB-KW"/>
</dbReference>
<name>A0AAV4LQK2_BABCB</name>
<protein>
    <submittedName>
        <fullName evidence="1">4-coumarate--CoA ligase 1 family protein</fullName>
    </submittedName>
</protein>
<dbReference type="EMBL" id="BPLF01000001">
    <property type="protein sequence ID" value="GIX62244.1"/>
    <property type="molecule type" value="Genomic_DNA"/>
</dbReference>
<comment type="caution">
    <text evidence="1">The sequence shown here is derived from an EMBL/GenBank/DDBJ whole genome shotgun (WGS) entry which is preliminary data.</text>
</comment>
<proteinExistence type="predicted"/>